<sequence length="449" mass="50515">MANQLPKNTYTSCIRIGGVPILPPLMTPERRLDMERYKRKAMEVEKRIKTRAKHQPAVTIDKTLENSLAFDSIALIDECDTVPPRNVPLEETKTQLTCNIFDVTEYNDRGFTLFKERQRPDLQISTSAVIVEEGTNSTTPPRLSQSQPRLLRSNSYTLDAPSPVLLEHFKQHIKERDNSIISTLPVDDSPPSDNSSKFNSIDSIIPQSGLTIDQIGDLIEGLANVHFGNVRDSISTTVNSPSYTVGYSSGSPEILNTSSVQLIDFESDTGDNLTPCFDRDVFVDLLSGSVEKPTKNCARELFVDSPKQLRKEWAATVLTAAARGYLVRRLKRTERVKILIQTIGDTLMCAMSLHSEQTDRIQPSDVELHRRLIQQISAACYEFHDIFFKLSTSERMEIISLDRQRLKEKLKRPTSTSSSKLDSDRSSRSSQTHSFHTKQKKALVTSLVA</sequence>
<evidence type="ECO:0000313" key="3">
    <source>
        <dbReference type="Proteomes" id="UP001329430"/>
    </source>
</evidence>
<comment type="caution">
    <text evidence="2">The sequence shown here is derived from an EMBL/GenBank/DDBJ whole genome shotgun (WGS) entry which is preliminary data.</text>
</comment>
<dbReference type="PANTHER" id="PTHR13594:SF1">
    <property type="entry name" value="CENTRIOLAR COILED-COIL PROTEIN OF 110 KDA"/>
    <property type="match status" value="1"/>
</dbReference>
<protein>
    <submittedName>
        <fullName evidence="2">Uncharacterized protein</fullName>
    </submittedName>
</protein>
<dbReference type="Pfam" id="PF16025">
    <property type="entry name" value="CaM_bind"/>
    <property type="match status" value="1"/>
</dbReference>
<evidence type="ECO:0000313" key="2">
    <source>
        <dbReference type="EMBL" id="KAK5639976.1"/>
    </source>
</evidence>
<evidence type="ECO:0000256" key="1">
    <source>
        <dbReference type="SAM" id="MobiDB-lite"/>
    </source>
</evidence>
<keyword evidence="3" id="KW-1185">Reference proteome</keyword>
<dbReference type="PANTHER" id="PTHR13594">
    <property type="entry name" value="CENTRIOLAR COILED-COIL PROTEIN OF 110 KDA"/>
    <property type="match status" value="1"/>
</dbReference>
<dbReference type="GO" id="GO:1903723">
    <property type="term" value="P:negative regulation of centriole elongation"/>
    <property type="evidence" value="ECO:0007669"/>
    <property type="project" value="TreeGrafter"/>
</dbReference>
<dbReference type="GO" id="GO:0032465">
    <property type="term" value="P:regulation of cytokinesis"/>
    <property type="evidence" value="ECO:0007669"/>
    <property type="project" value="InterPro"/>
</dbReference>
<organism evidence="2 3">
    <name type="scientific">Pyrocoelia pectoralis</name>
    <dbReference type="NCBI Taxonomy" id="417401"/>
    <lineage>
        <taxon>Eukaryota</taxon>
        <taxon>Metazoa</taxon>
        <taxon>Ecdysozoa</taxon>
        <taxon>Arthropoda</taxon>
        <taxon>Hexapoda</taxon>
        <taxon>Insecta</taxon>
        <taxon>Pterygota</taxon>
        <taxon>Neoptera</taxon>
        <taxon>Endopterygota</taxon>
        <taxon>Coleoptera</taxon>
        <taxon>Polyphaga</taxon>
        <taxon>Elateriformia</taxon>
        <taxon>Elateroidea</taxon>
        <taxon>Lampyridae</taxon>
        <taxon>Lampyrinae</taxon>
        <taxon>Pyrocoelia</taxon>
    </lineage>
</organism>
<dbReference type="EMBL" id="JAVRBK010000008">
    <property type="protein sequence ID" value="KAK5639976.1"/>
    <property type="molecule type" value="Genomic_DNA"/>
</dbReference>
<name>A0AAN7V7L2_9COLE</name>
<gene>
    <name evidence="2" type="ORF">RI129_010787</name>
</gene>
<dbReference type="InterPro" id="IPR033207">
    <property type="entry name" value="CCP110"/>
</dbReference>
<feature type="region of interest" description="Disordered" evidence="1">
    <location>
        <begin position="409"/>
        <end position="449"/>
    </location>
</feature>
<dbReference type="AlphaFoldDB" id="A0AAN7V7L2"/>
<proteinExistence type="predicted"/>
<reference evidence="2 3" key="1">
    <citation type="journal article" date="2024" name="Insects">
        <title>An Improved Chromosome-Level Genome Assembly of the Firefly Pyrocoelia pectoralis.</title>
        <authorList>
            <person name="Fu X."/>
            <person name="Meyer-Rochow V.B."/>
            <person name="Ballantyne L."/>
            <person name="Zhu X."/>
        </authorList>
    </citation>
    <scope>NUCLEOTIDE SEQUENCE [LARGE SCALE GENOMIC DNA]</scope>
    <source>
        <strain evidence="2">XCY_ONT2</strain>
    </source>
</reference>
<dbReference type="Proteomes" id="UP001329430">
    <property type="component" value="Chromosome 8"/>
</dbReference>
<dbReference type="GO" id="GO:0005814">
    <property type="term" value="C:centriole"/>
    <property type="evidence" value="ECO:0007669"/>
    <property type="project" value="InterPro"/>
</dbReference>
<dbReference type="PROSITE" id="PS50096">
    <property type="entry name" value="IQ"/>
    <property type="match status" value="1"/>
</dbReference>
<accession>A0AAN7V7L2</accession>
<dbReference type="GO" id="GO:0032053">
    <property type="term" value="P:ciliary basal body organization"/>
    <property type="evidence" value="ECO:0007669"/>
    <property type="project" value="TreeGrafter"/>
</dbReference>
<dbReference type="GO" id="GO:0007099">
    <property type="term" value="P:centriole replication"/>
    <property type="evidence" value="ECO:0007669"/>
    <property type="project" value="InterPro"/>
</dbReference>